<keyword evidence="4" id="KW-0963">Cytoplasm</keyword>
<accession>A0A1Y1VBT8</accession>
<dbReference type="GO" id="GO:0000209">
    <property type="term" value="P:protein polyubiquitination"/>
    <property type="evidence" value="ECO:0007669"/>
    <property type="project" value="InterPro"/>
</dbReference>
<reference evidence="10 11" key="2">
    <citation type="submission" date="2016-08" db="EMBL/GenBank/DDBJ databases">
        <title>Pervasive Adenine N6-methylation of Active Genes in Fungi.</title>
        <authorList>
            <consortium name="DOE Joint Genome Institute"/>
            <person name="Mondo S.J."/>
            <person name="Dannebaum R.O."/>
            <person name="Kuo R.C."/>
            <person name="Labutti K."/>
            <person name="Haridas S."/>
            <person name="Kuo A."/>
            <person name="Salamov A."/>
            <person name="Ahrendt S.R."/>
            <person name="Lipzen A."/>
            <person name="Sullivan W."/>
            <person name="Andreopoulos W.B."/>
            <person name="Clum A."/>
            <person name="Lindquist E."/>
            <person name="Daum C."/>
            <person name="Ramamoorthy G.K."/>
            <person name="Gryganskyi A."/>
            <person name="Culley D."/>
            <person name="Magnuson J.K."/>
            <person name="James T.Y."/>
            <person name="O'Malley M.A."/>
            <person name="Stajich J.E."/>
            <person name="Spatafora J.W."/>
            <person name="Visel A."/>
            <person name="Grigoriev I.V."/>
        </authorList>
    </citation>
    <scope>NUCLEOTIDE SEQUENCE [LARGE SCALE GENOMIC DNA]</scope>
    <source>
        <strain evidence="11">finn</strain>
    </source>
</reference>
<evidence type="ECO:0000256" key="6">
    <source>
        <dbReference type="ARBA" id="ARBA00022786"/>
    </source>
</evidence>
<protein>
    <recommendedName>
        <fullName evidence="3">HECT-type E3 ubiquitin transferase</fullName>
        <ecNumber evidence="3">2.3.2.26</ecNumber>
    </recommendedName>
</protein>
<evidence type="ECO:0000259" key="9">
    <source>
        <dbReference type="PROSITE" id="PS50237"/>
    </source>
</evidence>
<comment type="catalytic activity">
    <reaction evidence="1">
        <text>S-ubiquitinyl-[E2 ubiquitin-conjugating enzyme]-L-cysteine + [acceptor protein]-L-lysine = [E2 ubiquitin-conjugating enzyme]-L-cysteine + N(6)-ubiquitinyl-[acceptor protein]-L-lysine.</text>
        <dbReference type="EC" id="2.3.2.26"/>
    </reaction>
</comment>
<evidence type="ECO:0000313" key="11">
    <source>
        <dbReference type="Proteomes" id="UP000193719"/>
    </source>
</evidence>
<feature type="domain" description="HECT" evidence="9">
    <location>
        <begin position="617"/>
        <end position="946"/>
    </location>
</feature>
<dbReference type="EC" id="2.3.2.26" evidence="3"/>
<dbReference type="SUPFAM" id="SSF56204">
    <property type="entry name" value="Hect, E3 ligase catalytic domain"/>
    <property type="match status" value="1"/>
</dbReference>
<evidence type="ECO:0000256" key="7">
    <source>
        <dbReference type="PROSITE-ProRule" id="PRU00104"/>
    </source>
</evidence>
<dbReference type="Proteomes" id="UP000193719">
    <property type="component" value="Unassembled WGS sequence"/>
</dbReference>
<dbReference type="SMART" id="SM00119">
    <property type="entry name" value="HECTc"/>
    <property type="match status" value="1"/>
</dbReference>
<dbReference type="Gene3D" id="3.30.2160.10">
    <property type="entry name" value="Hect, E3 ligase catalytic domain"/>
    <property type="match status" value="1"/>
</dbReference>
<evidence type="ECO:0000313" key="10">
    <source>
        <dbReference type="EMBL" id="ORX50726.1"/>
    </source>
</evidence>
<name>A0A1Y1VBT8_9FUNG</name>
<keyword evidence="11" id="KW-1185">Reference proteome</keyword>
<dbReference type="PROSITE" id="PS50237">
    <property type="entry name" value="HECT"/>
    <property type="match status" value="1"/>
</dbReference>
<dbReference type="GO" id="GO:0005737">
    <property type="term" value="C:cytoplasm"/>
    <property type="evidence" value="ECO:0007669"/>
    <property type="project" value="UniProtKB-SubCell"/>
</dbReference>
<feature type="active site" description="Glycyl thioester intermediate" evidence="7">
    <location>
        <position position="914"/>
    </location>
</feature>
<comment type="subcellular location">
    <subcellularLocation>
        <location evidence="2">Cytoplasm</location>
    </subcellularLocation>
</comment>
<dbReference type="GO" id="GO:0061630">
    <property type="term" value="F:ubiquitin protein ligase activity"/>
    <property type="evidence" value="ECO:0007669"/>
    <property type="project" value="UniProtKB-EC"/>
</dbReference>
<dbReference type="OrthoDB" id="8068875at2759"/>
<dbReference type="InterPro" id="IPR044611">
    <property type="entry name" value="E3A/B/C-like"/>
</dbReference>
<dbReference type="InterPro" id="IPR000569">
    <property type="entry name" value="HECT_dom"/>
</dbReference>
<evidence type="ECO:0000256" key="2">
    <source>
        <dbReference type="ARBA" id="ARBA00004496"/>
    </source>
</evidence>
<reference evidence="10 11" key="1">
    <citation type="submission" date="2016-08" db="EMBL/GenBank/DDBJ databases">
        <title>Genomes of anaerobic fungi encode conserved fungal cellulosomes for biomass hydrolysis.</title>
        <authorList>
            <consortium name="DOE Joint Genome Institute"/>
            <person name="Haitjema C.H."/>
            <person name="Gilmore S.P."/>
            <person name="Henske J.K."/>
            <person name="Solomon K.V."/>
            <person name="De Groot R."/>
            <person name="Kuo A."/>
            <person name="Mondo S.J."/>
            <person name="Salamov A.A."/>
            <person name="Labutti K."/>
            <person name="Zhao Z."/>
            <person name="Chiniquy J."/>
            <person name="Barry K."/>
            <person name="Brewer H.M."/>
            <person name="Purvine S.O."/>
            <person name="Wright A.T."/>
            <person name="Boxma B."/>
            <person name="Van Alen T."/>
            <person name="Hackstein J.H."/>
            <person name="Baker S.E."/>
            <person name="Grigoriev I.V."/>
            <person name="O'Malley M.A."/>
        </authorList>
    </citation>
    <scope>NUCLEOTIDE SEQUENCE [LARGE SCALE GENOMIC DNA]</scope>
    <source>
        <strain evidence="11">finn</strain>
    </source>
</reference>
<dbReference type="CDD" id="cd00078">
    <property type="entry name" value="HECTc"/>
    <property type="match status" value="1"/>
</dbReference>
<dbReference type="Gene3D" id="3.90.1750.10">
    <property type="entry name" value="Hect, E3 ligase catalytic domains"/>
    <property type="match status" value="1"/>
</dbReference>
<evidence type="ECO:0000256" key="5">
    <source>
        <dbReference type="ARBA" id="ARBA00022679"/>
    </source>
</evidence>
<dbReference type="Gene3D" id="3.30.2410.10">
    <property type="entry name" value="Hect, E3 ligase catalytic domain"/>
    <property type="match status" value="1"/>
</dbReference>
<dbReference type="FunFam" id="3.30.2160.10:FF:000004">
    <property type="entry name" value="probable E3 ubiquitin-protein ligase HERC4 isoform X1"/>
    <property type="match status" value="1"/>
</dbReference>
<dbReference type="EMBL" id="MCFH01000020">
    <property type="protein sequence ID" value="ORX50726.1"/>
    <property type="molecule type" value="Genomic_DNA"/>
</dbReference>
<organism evidence="10 11">
    <name type="scientific">Piromyces finnis</name>
    <dbReference type="NCBI Taxonomy" id="1754191"/>
    <lineage>
        <taxon>Eukaryota</taxon>
        <taxon>Fungi</taxon>
        <taxon>Fungi incertae sedis</taxon>
        <taxon>Chytridiomycota</taxon>
        <taxon>Chytridiomycota incertae sedis</taxon>
        <taxon>Neocallimastigomycetes</taxon>
        <taxon>Neocallimastigales</taxon>
        <taxon>Neocallimastigaceae</taxon>
        <taxon>Piromyces</taxon>
    </lineage>
</organism>
<dbReference type="InterPro" id="IPR035983">
    <property type="entry name" value="Hect_E3_ubiquitin_ligase"/>
</dbReference>
<keyword evidence="5" id="KW-0808">Transferase</keyword>
<dbReference type="AlphaFoldDB" id="A0A1Y1VBT8"/>
<dbReference type="Pfam" id="PF00632">
    <property type="entry name" value="HECT"/>
    <property type="match status" value="1"/>
</dbReference>
<evidence type="ECO:0000256" key="3">
    <source>
        <dbReference type="ARBA" id="ARBA00012485"/>
    </source>
</evidence>
<evidence type="ECO:0000256" key="1">
    <source>
        <dbReference type="ARBA" id="ARBA00000885"/>
    </source>
</evidence>
<feature type="region of interest" description="Disordered" evidence="8">
    <location>
        <begin position="60"/>
        <end position="91"/>
    </location>
</feature>
<proteinExistence type="predicted"/>
<evidence type="ECO:0000256" key="8">
    <source>
        <dbReference type="SAM" id="MobiDB-lite"/>
    </source>
</evidence>
<keyword evidence="6 7" id="KW-0833">Ubl conjugation pathway</keyword>
<dbReference type="PANTHER" id="PTHR45700:SF8">
    <property type="entry name" value="HECT-TYPE E3 UBIQUITIN TRANSFERASE"/>
    <property type="match status" value="1"/>
</dbReference>
<gene>
    <name evidence="10" type="ORF">BCR36DRAFT_55522</name>
</gene>
<dbReference type="STRING" id="1754191.A0A1Y1VBT8"/>
<dbReference type="FunFam" id="3.30.2410.10:FF:000003">
    <property type="entry name" value="probable E3 ubiquitin-protein ligase HERC4 isoform X1"/>
    <property type="match status" value="1"/>
</dbReference>
<sequence length="946" mass="108029">MNDNNSNIYNEQSEQVNNNISLNGHGSFISSFLSSSPFSSLKHHPSSSCTDLSKINKESKSHRLAMSTLNDSDSSEEDLSSEESIKNENLIDKEAYELNNRSSVDMNQNKIPNSHFTSYNEKSMSDIKKTGSTFCSNTQLLKLKRESSSNMMRTKSLQDLPSLSSATDNFSKFNFRSFMSPSPSFSSLQVLASDDTYGQEVEIDEYPDEPQFALSYLTLPLLKLAIATYIRTDKTNSSSLNLTAENDKDNTKLEETNETQVIENLNTMNINDNEKNDINDNQSCCSNESLSINMEKKISSMETKNDPSFIISTIKSVFSSNEALNKSFLLKPFKSSNENTSGLDIEAIEESYNLILNLKPKELFVRTLANAIEILLAKLTLNIKAYQNGTPENLRLLIILCKNPLLKDPQYHEQLLRKLCIVLSQLKNRSKNIMIKWFSEFKHNAFEELVGNIQQYIVSHFSVSPNSKDPIVAAIKVLQLLYIANELARPNQIVPIDRFYNDTISKRLNFKDEYKNWKKLIDTKKYDEFSYFKYPILFNPVSKTRILHIDAMVQMSQEFEDAFVNHALVIHAQHFLQDSSSISNLEDNLKDVTCPYLVLEVRRAHLVEDVLNQISKKEKDLKKPLKVKFVGGGEEGMDQGGVQKEFFQIITAQLLDQQYGMFTYDTETRYSWINGASLESEKHFELVGIVIGLALYNGVILAVNFPRLMYKRLLDEEPTLEDIKLAFPALGKGLEQMLNWTDGDVGDIFMRSFQISYEVYGQVKTYNLVENGENILVTNENREEFVKLYIHHLVIDSVSRQFRAFRRGFYKVCGGYALKMCRAEELELLISGSVELDYEELEKATEYDDGYSKDHIVIKNFWEIVHAMTYDQKKKLLMFVTASDRVPLKGLGNLTFVIQRNGPDTDRLPTALTCFGRLLLPEYSTKEKLKNRLLTAIENAKGFGLV</sequence>
<dbReference type="PANTHER" id="PTHR45700">
    <property type="entry name" value="UBIQUITIN-PROTEIN LIGASE E3C"/>
    <property type="match status" value="1"/>
</dbReference>
<comment type="caution">
    <text evidence="10">The sequence shown here is derived from an EMBL/GenBank/DDBJ whole genome shotgun (WGS) entry which is preliminary data.</text>
</comment>
<evidence type="ECO:0000256" key="4">
    <source>
        <dbReference type="ARBA" id="ARBA00022490"/>
    </source>
</evidence>